<dbReference type="EMBL" id="AMBO01000269">
    <property type="protein sequence ID" value="EKD03064.1"/>
    <property type="molecule type" value="Genomic_DNA"/>
</dbReference>
<comment type="caution">
    <text evidence="2">The sequence shown here is derived from an EMBL/GenBank/DDBJ whole genome shotgun (WGS) entry which is preliminary data.</text>
</comment>
<keyword evidence="3" id="KW-1185">Reference proteome</keyword>
<organism evidence="2 3">
    <name type="scientific">Trichosporon asahii var. asahii (strain CBS 8904)</name>
    <name type="common">Yeast</name>
    <dbReference type="NCBI Taxonomy" id="1220162"/>
    <lineage>
        <taxon>Eukaryota</taxon>
        <taxon>Fungi</taxon>
        <taxon>Dikarya</taxon>
        <taxon>Basidiomycota</taxon>
        <taxon>Agaricomycotina</taxon>
        <taxon>Tremellomycetes</taxon>
        <taxon>Trichosporonales</taxon>
        <taxon>Trichosporonaceae</taxon>
        <taxon>Trichosporon</taxon>
    </lineage>
</organism>
<reference evidence="2 3" key="1">
    <citation type="journal article" date="2012" name="Eukaryot. Cell">
        <title>Genome sequence of the Trichosporon asahii environmental strain CBS 8904.</title>
        <authorList>
            <person name="Yang R.Y."/>
            <person name="Li H.T."/>
            <person name="Zhu H."/>
            <person name="Zhou G.P."/>
            <person name="Wang M."/>
            <person name="Wang L."/>
        </authorList>
    </citation>
    <scope>NUCLEOTIDE SEQUENCE [LARGE SCALE GENOMIC DNA]</scope>
    <source>
        <strain evidence="2 3">CBS 8904</strain>
    </source>
</reference>
<protein>
    <recommendedName>
        <fullName evidence="4">Secreted protein</fullName>
    </recommendedName>
</protein>
<feature type="chain" id="PRO_5003853011" description="Secreted protein" evidence="1">
    <location>
        <begin position="18"/>
        <end position="165"/>
    </location>
</feature>
<gene>
    <name evidence="2" type="ORF">A1Q2_02666</name>
</gene>
<evidence type="ECO:0000313" key="3">
    <source>
        <dbReference type="Proteomes" id="UP000006757"/>
    </source>
</evidence>
<feature type="signal peptide" evidence="1">
    <location>
        <begin position="1"/>
        <end position="17"/>
    </location>
</feature>
<accession>K1WPS5</accession>
<evidence type="ECO:0000256" key="1">
    <source>
        <dbReference type="SAM" id="SignalP"/>
    </source>
</evidence>
<dbReference type="InParanoid" id="K1WPS5"/>
<evidence type="ECO:0000313" key="2">
    <source>
        <dbReference type="EMBL" id="EKD03064.1"/>
    </source>
</evidence>
<sequence length="165" mass="18709">MRLPITLALALALPALGAPSRRSGEWLDEAREFHDTCVEEQLYSQPDISDWGKGEAKPIMYGDGARGALERCQMMMLNDANRLAQAQFPGTNVFTIRTDLGIGWYVAELVAKESLSSVRWPSGYYDYHTVVFRGEGHLYLVGREGEHERRWRGNAQRNGDTVDFW</sequence>
<proteinExistence type="predicted"/>
<dbReference type="AlphaFoldDB" id="K1WPS5"/>
<keyword evidence="1" id="KW-0732">Signal</keyword>
<dbReference type="HOGENOM" id="CLU_1611964_0_0_1"/>
<name>K1WPS5_TRIAC</name>
<dbReference type="Proteomes" id="UP000006757">
    <property type="component" value="Unassembled WGS sequence"/>
</dbReference>
<evidence type="ECO:0008006" key="4">
    <source>
        <dbReference type="Google" id="ProtNLM"/>
    </source>
</evidence>